<dbReference type="GO" id="GO:0016788">
    <property type="term" value="F:hydrolase activity, acting on ester bonds"/>
    <property type="evidence" value="ECO:0007669"/>
    <property type="project" value="UniProtKB-ARBA"/>
</dbReference>
<proteinExistence type="predicted"/>
<accession>A0AA95H4W2</accession>
<gene>
    <name evidence="1" type="ORF">QJT80_12785</name>
</gene>
<evidence type="ECO:0000313" key="1">
    <source>
        <dbReference type="EMBL" id="WGZ90350.1"/>
    </source>
</evidence>
<dbReference type="SUPFAM" id="SSF52266">
    <property type="entry name" value="SGNH hydrolase"/>
    <property type="match status" value="1"/>
</dbReference>
<organism evidence="1">
    <name type="scientific">Candidatus Thiocaldithrix dubininis</name>
    <dbReference type="NCBI Taxonomy" id="3080823"/>
    <lineage>
        <taxon>Bacteria</taxon>
        <taxon>Pseudomonadati</taxon>
        <taxon>Pseudomonadota</taxon>
        <taxon>Gammaproteobacteria</taxon>
        <taxon>Thiotrichales</taxon>
        <taxon>Thiotrichaceae</taxon>
        <taxon>Candidatus Thiocaldithrix</taxon>
    </lineage>
</organism>
<dbReference type="AlphaFoldDB" id="A0AA95H4W2"/>
<sequence>MSRSIRLKEFAASQAYFTTPNDTYLTYAPLLDQQRSYFISTDGDGYINTALQHQATTELILLGDSSIENMFADVSQRLAFGIQELLLQANCDVQVKTSAVSGTTTLNLINLILNKIIYKKNAVLCIFLPSNDAHIQEAAHYYWNDHIWFSNLTPQANKQQLNNAPEDLFNHFAKLFDTLCHMLKLYNVPCYFFATLSRNYNACQFRLNNIAEKICESYHYPFVPLQQFCLSNANLFYDDVHLHRDIQLLNQKVFDVVKNEFIAVKPSLNYQAKRIDLSNAANPVLFNKTANSNAVILATINATPSAALRQIQLRVNQHFVFPLNNSIWKIKDDYYYCDIELPAGNSAEFSFKLPNFYFNYSAEINFVGLALEKLEWRHYYNAYDYDAAEQALTTWQTLPLYIDLMKQCLIQLSASLDALNYCQVKIKRIGQQFVLFYRQNNTDVYLESIQANGLVSQCLTFTDSKLIIEFIDNNTFIIKQGLEYVCALANGDFTLVAQAREWENFYLINA</sequence>
<dbReference type="Gene3D" id="3.40.50.1110">
    <property type="entry name" value="SGNH hydrolase"/>
    <property type="match status" value="1"/>
</dbReference>
<reference evidence="1" key="1">
    <citation type="journal article" date="2023" name="Int. J. Mol. Sci.">
        <title>Metagenomics Revealed a New Genus 'Candidatus Thiocaldithrix dubininis' gen. nov., sp. nov. and a New Species 'Candidatus Thiothrix putei' sp. nov. in the Family Thiotrichaceae, Some Members of Which Have Traits of Both Na+- and H+-Motive Energetics.</title>
        <authorList>
            <person name="Ravin N.V."/>
            <person name="Muntyan M.S."/>
            <person name="Smolyakov D.D."/>
            <person name="Rudenko T.S."/>
            <person name="Beletsky A.V."/>
            <person name="Mardanov A.V."/>
            <person name="Grabovich M.Y."/>
        </authorList>
    </citation>
    <scope>NUCLEOTIDE SEQUENCE</scope>
    <source>
        <strain evidence="1">GKL-01</strain>
    </source>
</reference>
<reference evidence="1" key="2">
    <citation type="submission" date="2023-04" db="EMBL/GenBank/DDBJ databases">
        <authorList>
            <person name="Beletskiy A.V."/>
            <person name="Mardanov A.V."/>
            <person name="Ravin N.V."/>
        </authorList>
    </citation>
    <scope>NUCLEOTIDE SEQUENCE</scope>
    <source>
        <strain evidence="1">GKL-01</strain>
    </source>
</reference>
<dbReference type="Proteomes" id="UP001300672">
    <property type="component" value="Chromosome"/>
</dbReference>
<dbReference type="KEGG" id="tdu:QJT80_12785"/>
<dbReference type="EMBL" id="CP124755">
    <property type="protein sequence ID" value="WGZ90350.1"/>
    <property type="molecule type" value="Genomic_DNA"/>
</dbReference>
<dbReference type="InterPro" id="IPR036514">
    <property type="entry name" value="SGNH_hydro_sf"/>
</dbReference>
<protein>
    <recommendedName>
        <fullName evidence="2">SGNH/GDSL hydrolase family protein</fullName>
    </recommendedName>
</protein>
<evidence type="ECO:0008006" key="2">
    <source>
        <dbReference type="Google" id="ProtNLM"/>
    </source>
</evidence>
<name>A0AA95H4W2_9GAMM</name>